<keyword evidence="3" id="KW-1185">Reference proteome</keyword>
<dbReference type="Proteomes" id="UP000028523">
    <property type="component" value="Unassembled WGS sequence"/>
</dbReference>
<evidence type="ECO:0000256" key="1">
    <source>
        <dbReference type="SAM" id="SignalP"/>
    </source>
</evidence>
<proteinExistence type="predicted"/>
<feature type="signal peptide" evidence="1">
    <location>
        <begin position="1"/>
        <end position="24"/>
    </location>
</feature>
<evidence type="ECO:0008006" key="4">
    <source>
        <dbReference type="Google" id="ProtNLM"/>
    </source>
</evidence>
<accession>A0A084U4F9</accession>
<dbReference type="RefSeq" id="WP_036451475.1">
    <property type="nucleotide sequence ID" value="NZ_AWQU01000058.1"/>
</dbReference>
<name>A0A084U4F9_MALIO</name>
<organism evidence="2 3">
    <name type="scientific">Malacoplasma iowae DK-CPA</name>
    <dbReference type="NCBI Taxonomy" id="1394179"/>
    <lineage>
        <taxon>Bacteria</taxon>
        <taxon>Bacillati</taxon>
        <taxon>Mycoplasmatota</taxon>
        <taxon>Mycoplasmoidales</taxon>
        <taxon>Mycoplasmoidaceae</taxon>
        <taxon>Malacoplasma</taxon>
    </lineage>
</organism>
<dbReference type="AlphaFoldDB" id="A0A084U4F9"/>
<sequence length="345" mass="39202">MKKINKILGLSTLCASLAISGSTAYIVSKEYKVKLNGSLDQGGGNNNDNSVPVPKPPVAEINESVLNSIDFDTSSWDVNNFSADVVKKSIKKNSVPSNLNLDKLEVKLSNNGKINSMYVMGYYPFELLYPKEDGTLVQTSIHLSIDNNEYSREFVNPYNGKDFENQNWNKYLDELNSKAYPYSLRNKVEQSIINNNLEYYYYSPKNIVDNIFWTVDIGQILSATDVDIKIQNYAWSGFENKNNGISAFSFIFEANSKSLNQKLIAQLNFTPDYKLGIQNYVNKMTTENLVYKDIVSSFYKINIPAGEFKLTAFVTKNGVVRKHEYLSKRDYQIKADITDFKGYQS</sequence>
<evidence type="ECO:0000313" key="2">
    <source>
        <dbReference type="EMBL" id="KFB07845.1"/>
    </source>
</evidence>
<protein>
    <recommendedName>
        <fullName evidence="4">P35 lipoprotein family protein</fullName>
    </recommendedName>
</protein>
<reference evidence="2 3" key="1">
    <citation type="journal article" date="2014" name="PLoS ONE">
        <title>Reduction of Hydrogen Peroxide Accumulation and Toxicity by a Catalase from Mycoplasma iowae.</title>
        <authorList>
            <person name="Pritchard R.E."/>
            <person name="Prassinos A.J."/>
            <person name="Osborne J.D."/>
            <person name="Raviv Z."/>
            <person name="Balish M.F."/>
        </authorList>
    </citation>
    <scope>NUCLEOTIDE SEQUENCE [LARGE SCALE GENOMIC DNA]</scope>
    <source>
        <strain evidence="2 3">DK-CPA</strain>
    </source>
</reference>
<feature type="chain" id="PRO_5001783079" description="P35 lipoprotein family protein" evidence="1">
    <location>
        <begin position="25"/>
        <end position="345"/>
    </location>
</feature>
<comment type="caution">
    <text evidence="2">The sequence shown here is derived from an EMBL/GenBank/DDBJ whole genome shotgun (WGS) entry which is preliminary data.</text>
</comment>
<dbReference type="EMBL" id="AWQU01000058">
    <property type="protein sequence ID" value="KFB07845.1"/>
    <property type="molecule type" value="Genomic_DNA"/>
</dbReference>
<evidence type="ECO:0000313" key="3">
    <source>
        <dbReference type="Proteomes" id="UP000028523"/>
    </source>
</evidence>
<keyword evidence="1" id="KW-0732">Signal</keyword>
<gene>
    <name evidence="2" type="ORF">P271_707</name>
</gene>